<dbReference type="Gene3D" id="3.30.70.120">
    <property type="match status" value="1"/>
</dbReference>
<dbReference type="Proteomes" id="UP001300871">
    <property type="component" value="Unassembled WGS sequence"/>
</dbReference>
<evidence type="ECO:0000256" key="2">
    <source>
        <dbReference type="ARBA" id="ARBA00022475"/>
    </source>
</evidence>
<dbReference type="InterPro" id="IPR019264">
    <property type="entry name" value="DUF2179"/>
</dbReference>
<sequence length="296" mass="31556">MKGRGIGMVKLRERISVKDVGLLLIGAVIYSIGTHAFMVPANIAPGGASGIALMVNYLTDLPVGALTLVLNIPLLILAWFYLSRRFAVTTAAASIVCSLILDLAVAPICPVYNGDRMLCSLYGGVLVGVGMAMIFMTGTTTGGTDIIGYLLQKKRPHMSIGRALLVVDSVILMFSIFVFGNIEAALFGLIALYAQTKVIDSIIYGGDAGSMATIVTGNPDGIAAKVIYELDRTATVLPAKGAYSRKDTSVLLCTVRKSQFVKLKRIVYEEDPDAFVMVTETSEVLGLGFRAFKDSL</sequence>
<reference evidence="9" key="2">
    <citation type="submission" date="2023-01" db="EMBL/GenBank/DDBJ databases">
        <title>Human gut microbiome strain richness.</title>
        <authorList>
            <person name="Chen-Liaw A."/>
        </authorList>
    </citation>
    <scope>NUCLEOTIDE SEQUENCE</scope>
    <source>
        <strain evidence="9">B1_m1001713B170214d0_201011</strain>
    </source>
</reference>
<keyword evidence="2" id="KW-1003">Cell membrane</keyword>
<dbReference type="EMBL" id="JAQLGM010000066">
    <property type="protein sequence ID" value="MDB2002284.1"/>
    <property type="molecule type" value="Genomic_DNA"/>
</dbReference>
<evidence type="ECO:0000313" key="9">
    <source>
        <dbReference type="EMBL" id="MDB2002284.1"/>
    </source>
</evidence>
<evidence type="ECO:0000259" key="7">
    <source>
        <dbReference type="Pfam" id="PF10035"/>
    </source>
</evidence>
<gene>
    <name evidence="8" type="ORF">K5I21_03180</name>
    <name evidence="9" type="ORF">PM006_18970</name>
</gene>
<comment type="caution">
    <text evidence="8">The sequence shown here is derived from an EMBL/GenBank/DDBJ whole genome shotgun (WGS) entry which is preliminary data.</text>
</comment>
<name>A0AAW5F1K2_CLOSY</name>
<evidence type="ECO:0000256" key="6">
    <source>
        <dbReference type="SAM" id="Phobius"/>
    </source>
</evidence>
<feature type="transmembrane region" description="Helical" evidence="6">
    <location>
        <begin position="89"/>
        <end position="113"/>
    </location>
</feature>
<feature type="transmembrane region" description="Helical" evidence="6">
    <location>
        <begin position="20"/>
        <end position="41"/>
    </location>
</feature>
<dbReference type="PANTHER" id="PTHR33545:SF5">
    <property type="entry name" value="UPF0750 MEMBRANE PROTEIN YITT"/>
    <property type="match status" value="1"/>
</dbReference>
<dbReference type="AlphaFoldDB" id="A0AAW5F1K2"/>
<dbReference type="InterPro" id="IPR015867">
    <property type="entry name" value="N-reg_PII/ATP_PRibTrfase_C"/>
</dbReference>
<dbReference type="PIRSF" id="PIRSF006483">
    <property type="entry name" value="Membrane_protein_YitT"/>
    <property type="match status" value="1"/>
</dbReference>
<keyword evidence="3 6" id="KW-0812">Transmembrane</keyword>
<dbReference type="PANTHER" id="PTHR33545">
    <property type="entry name" value="UPF0750 MEMBRANE PROTEIN YITT-RELATED"/>
    <property type="match status" value="1"/>
</dbReference>
<evidence type="ECO:0000313" key="10">
    <source>
        <dbReference type="Proteomes" id="UP001203136"/>
    </source>
</evidence>
<dbReference type="InterPro" id="IPR051461">
    <property type="entry name" value="UPF0750_membrane"/>
</dbReference>
<feature type="transmembrane region" description="Helical" evidence="6">
    <location>
        <begin position="163"/>
        <end position="194"/>
    </location>
</feature>
<dbReference type="RefSeq" id="WP_021641227.1">
    <property type="nucleotide sequence ID" value="NZ_CABHNX010000263.1"/>
</dbReference>
<protein>
    <submittedName>
        <fullName evidence="8">YitT family protein</fullName>
    </submittedName>
</protein>
<dbReference type="Pfam" id="PF02588">
    <property type="entry name" value="YitT_membrane"/>
    <property type="match status" value="1"/>
</dbReference>
<keyword evidence="5 6" id="KW-0472">Membrane</keyword>
<proteinExistence type="predicted"/>
<dbReference type="GO" id="GO:0005886">
    <property type="term" value="C:plasma membrane"/>
    <property type="evidence" value="ECO:0007669"/>
    <property type="project" value="UniProtKB-SubCell"/>
</dbReference>
<evidence type="ECO:0000256" key="4">
    <source>
        <dbReference type="ARBA" id="ARBA00022989"/>
    </source>
</evidence>
<dbReference type="Pfam" id="PF10035">
    <property type="entry name" value="DUF2179"/>
    <property type="match status" value="1"/>
</dbReference>
<evidence type="ECO:0000313" key="8">
    <source>
        <dbReference type="EMBL" id="MCK0084897.1"/>
    </source>
</evidence>
<dbReference type="GeneID" id="57967242"/>
<dbReference type="Proteomes" id="UP001203136">
    <property type="component" value="Unassembled WGS sequence"/>
</dbReference>
<keyword evidence="4 6" id="KW-1133">Transmembrane helix</keyword>
<comment type="subcellular location">
    <subcellularLocation>
        <location evidence="1">Cell membrane</location>
        <topology evidence="1">Multi-pass membrane protein</topology>
    </subcellularLocation>
</comment>
<evidence type="ECO:0000256" key="1">
    <source>
        <dbReference type="ARBA" id="ARBA00004651"/>
    </source>
</evidence>
<dbReference type="CDD" id="cd16380">
    <property type="entry name" value="YitT_C"/>
    <property type="match status" value="1"/>
</dbReference>
<organism evidence="8 10">
    <name type="scientific">Clostridium symbiosum</name>
    <name type="common">Bacteroides symbiosus</name>
    <dbReference type="NCBI Taxonomy" id="1512"/>
    <lineage>
        <taxon>Bacteria</taxon>
        <taxon>Bacillati</taxon>
        <taxon>Bacillota</taxon>
        <taxon>Clostridia</taxon>
        <taxon>Lachnospirales</taxon>
        <taxon>Lachnospiraceae</taxon>
        <taxon>Otoolea</taxon>
    </lineage>
</organism>
<evidence type="ECO:0000256" key="5">
    <source>
        <dbReference type="ARBA" id="ARBA00023136"/>
    </source>
</evidence>
<reference evidence="8" key="1">
    <citation type="journal article" date="2022" name="Cell Host Microbe">
        <title>Colonization of the live biotherapeutic product VE303 and modulation of the microbiota and metabolites in healthy volunteers.</title>
        <authorList>
            <person name="Dsouza M."/>
            <person name="Menon R."/>
            <person name="Crossette E."/>
            <person name="Bhattarai S.K."/>
            <person name="Schneider J."/>
            <person name="Kim Y.G."/>
            <person name="Reddy S."/>
            <person name="Caballero S."/>
            <person name="Felix C."/>
            <person name="Cornacchione L."/>
            <person name="Hendrickson J."/>
            <person name="Watson A.R."/>
            <person name="Minot S.S."/>
            <person name="Greenfield N."/>
            <person name="Schopf L."/>
            <person name="Szabady R."/>
            <person name="Patarroyo J."/>
            <person name="Smith W."/>
            <person name="Harrison P."/>
            <person name="Kuijper E.J."/>
            <person name="Kelly C.P."/>
            <person name="Olle B."/>
            <person name="Bobilev D."/>
            <person name="Silber J.L."/>
            <person name="Bucci V."/>
            <person name="Roberts B."/>
            <person name="Faith J."/>
            <person name="Norman J.M."/>
        </authorList>
    </citation>
    <scope>NUCLEOTIDE SEQUENCE</scope>
    <source>
        <strain evidence="8">VE303-04</strain>
    </source>
</reference>
<feature type="transmembrane region" description="Helical" evidence="6">
    <location>
        <begin position="125"/>
        <end position="151"/>
    </location>
</feature>
<accession>A0AAW5F1K2</accession>
<dbReference type="EMBL" id="JAINVB010000001">
    <property type="protein sequence ID" value="MCK0084897.1"/>
    <property type="molecule type" value="Genomic_DNA"/>
</dbReference>
<feature type="transmembrane region" description="Helical" evidence="6">
    <location>
        <begin position="61"/>
        <end position="82"/>
    </location>
</feature>
<evidence type="ECO:0000256" key="3">
    <source>
        <dbReference type="ARBA" id="ARBA00022692"/>
    </source>
</evidence>
<feature type="domain" description="DUF2179" evidence="7">
    <location>
        <begin position="232"/>
        <end position="286"/>
    </location>
</feature>
<dbReference type="InterPro" id="IPR003740">
    <property type="entry name" value="YitT"/>
</dbReference>